<feature type="transmembrane region" description="Helical" evidence="1">
    <location>
        <begin position="48"/>
        <end position="70"/>
    </location>
</feature>
<keyword evidence="1" id="KW-0812">Transmembrane</keyword>
<dbReference type="EMBL" id="GEDV01012571">
    <property type="protein sequence ID" value="JAP75986.1"/>
    <property type="molecule type" value="Transcribed_RNA"/>
</dbReference>
<dbReference type="AlphaFoldDB" id="A0A131YD37"/>
<keyword evidence="1" id="KW-0472">Membrane</keyword>
<sequence>MLLLFWVTGMSLAQEDTGAPPKCYFSGAAIGPSCGSGYRQSRSCIRCLMLVIGCLFFASGKHFFLFFFFIQRVRSREPSRSGVEVHRCEVPNKVRFFLNAVRARYHRAQHFVATDLMDCDALNGG</sequence>
<keyword evidence="1" id="KW-1133">Transmembrane helix</keyword>
<reference evidence="2" key="1">
    <citation type="journal article" date="2016" name="Ticks Tick Borne Dis.">
        <title>De novo assembly and annotation of the salivary gland transcriptome of Rhipicephalus appendiculatus male and female ticks during blood feeding.</title>
        <authorList>
            <person name="de Castro M.H."/>
            <person name="de Klerk D."/>
            <person name="Pienaar R."/>
            <person name="Latif A.A."/>
            <person name="Rees D.J."/>
            <person name="Mans B.J."/>
        </authorList>
    </citation>
    <scope>NUCLEOTIDE SEQUENCE</scope>
    <source>
        <tissue evidence="2">Salivary glands</tissue>
    </source>
</reference>
<name>A0A131YD37_RHIAP</name>
<proteinExistence type="predicted"/>
<evidence type="ECO:0000256" key="1">
    <source>
        <dbReference type="SAM" id="Phobius"/>
    </source>
</evidence>
<accession>A0A131YD37</accession>
<organism evidence="2">
    <name type="scientific">Rhipicephalus appendiculatus</name>
    <name type="common">Brown ear tick</name>
    <dbReference type="NCBI Taxonomy" id="34631"/>
    <lineage>
        <taxon>Eukaryota</taxon>
        <taxon>Metazoa</taxon>
        <taxon>Ecdysozoa</taxon>
        <taxon>Arthropoda</taxon>
        <taxon>Chelicerata</taxon>
        <taxon>Arachnida</taxon>
        <taxon>Acari</taxon>
        <taxon>Parasitiformes</taxon>
        <taxon>Ixodida</taxon>
        <taxon>Ixodoidea</taxon>
        <taxon>Ixodidae</taxon>
        <taxon>Rhipicephalinae</taxon>
        <taxon>Rhipicephalus</taxon>
        <taxon>Rhipicephalus</taxon>
    </lineage>
</organism>
<evidence type="ECO:0000313" key="2">
    <source>
        <dbReference type="EMBL" id="JAP75986.1"/>
    </source>
</evidence>
<protein>
    <submittedName>
        <fullName evidence="2">Uncharacterized protein</fullName>
    </submittedName>
</protein>